<feature type="transmembrane region" description="Helical" evidence="2">
    <location>
        <begin position="62"/>
        <end position="85"/>
    </location>
</feature>
<feature type="transmembrane region" description="Helical" evidence="2">
    <location>
        <begin position="97"/>
        <end position="119"/>
    </location>
</feature>
<keyword evidence="2" id="KW-1133">Transmembrane helix</keyword>
<keyword evidence="4" id="KW-1185">Reference proteome</keyword>
<sequence length="437" mass="47444">MAYTIFPSLPVQALIAVVHLVGMTIISIFLALRVSECGPFSWSSFSPSVVRRTLGEVFSPRTYTLLVFLTSYLFLFVSSFLIFGLGLQLDAASCGSAIYLCVTFYTTSKVLIYIFLCACPLSSSDSLSSQTARTAERVHIVWDTGTERVRSPVYLVCAVTVAMYVGVVVAVFVGRIDEFRAGDGACVIGLKTVASIPLLSYDLYVNILLTGLFLYPIFRSSRRNPRLRRVAIHTVVAAGIALSTSTVNIAVLTVMHGRQLGWLCLTNCATDVIINSAALFWVTSRPSASDMDSDPQLADVEVDVSINVNEPDPERTTTAKSRTGAQPQRSTHLLTSIVRSFRGTSLKSDSSSRRSSSSFTMPSMTEVEVRSTPPIPVGSVPISTHAGRLDTRFDAFVRRVAPFTTEPSSARDGESVAATAAPRNLTGRDHLGYLYIT</sequence>
<evidence type="ECO:0000313" key="4">
    <source>
        <dbReference type="Proteomes" id="UP001295794"/>
    </source>
</evidence>
<evidence type="ECO:0000313" key="3">
    <source>
        <dbReference type="EMBL" id="CAK5276370.1"/>
    </source>
</evidence>
<dbReference type="AlphaFoldDB" id="A0AAD2Q503"/>
<protein>
    <submittedName>
        <fullName evidence="3">Uncharacterized protein</fullName>
    </submittedName>
</protein>
<evidence type="ECO:0000256" key="2">
    <source>
        <dbReference type="SAM" id="Phobius"/>
    </source>
</evidence>
<evidence type="ECO:0000256" key="1">
    <source>
        <dbReference type="SAM" id="MobiDB-lite"/>
    </source>
</evidence>
<feature type="compositionally biased region" description="Polar residues" evidence="1">
    <location>
        <begin position="318"/>
        <end position="329"/>
    </location>
</feature>
<name>A0AAD2Q503_9AGAR</name>
<dbReference type="Proteomes" id="UP001295794">
    <property type="component" value="Unassembled WGS sequence"/>
</dbReference>
<proteinExistence type="predicted"/>
<accession>A0AAD2Q503</accession>
<dbReference type="PANTHER" id="PTHR38848">
    <property type="entry name" value="G-PROTEIN COUPLED RECEPTORS FAMILY 3 PROFILE DOMAIN-CONTAINING PROTEIN"/>
    <property type="match status" value="1"/>
</dbReference>
<reference evidence="3" key="1">
    <citation type="submission" date="2023-11" db="EMBL/GenBank/DDBJ databases">
        <authorList>
            <person name="De Vega J J."/>
            <person name="De Vega J J."/>
        </authorList>
    </citation>
    <scope>NUCLEOTIDE SEQUENCE</scope>
</reference>
<feature type="transmembrane region" description="Helical" evidence="2">
    <location>
        <begin position="12"/>
        <end position="32"/>
    </location>
</feature>
<dbReference type="PANTHER" id="PTHR38848:SF3">
    <property type="entry name" value="G-PROTEIN COUPLED RECEPTORS FAMILY 3 PROFILE DOMAIN-CONTAINING PROTEIN"/>
    <property type="match status" value="1"/>
</dbReference>
<feature type="transmembrane region" description="Helical" evidence="2">
    <location>
        <begin position="230"/>
        <end position="254"/>
    </location>
</feature>
<keyword evidence="2" id="KW-0812">Transmembrane</keyword>
<comment type="caution">
    <text evidence="3">The sequence shown here is derived from an EMBL/GenBank/DDBJ whole genome shotgun (WGS) entry which is preliminary data.</text>
</comment>
<organism evidence="3 4">
    <name type="scientific">Mycena citricolor</name>
    <dbReference type="NCBI Taxonomy" id="2018698"/>
    <lineage>
        <taxon>Eukaryota</taxon>
        <taxon>Fungi</taxon>
        <taxon>Dikarya</taxon>
        <taxon>Basidiomycota</taxon>
        <taxon>Agaricomycotina</taxon>
        <taxon>Agaricomycetes</taxon>
        <taxon>Agaricomycetidae</taxon>
        <taxon>Agaricales</taxon>
        <taxon>Marasmiineae</taxon>
        <taxon>Mycenaceae</taxon>
        <taxon>Mycena</taxon>
    </lineage>
</organism>
<gene>
    <name evidence="3" type="ORF">MYCIT1_LOCUS24551</name>
</gene>
<keyword evidence="2" id="KW-0472">Membrane</keyword>
<feature type="transmembrane region" description="Helical" evidence="2">
    <location>
        <begin position="196"/>
        <end position="218"/>
    </location>
</feature>
<feature type="transmembrane region" description="Helical" evidence="2">
    <location>
        <begin position="153"/>
        <end position="176"/>
    </location>
</feature>
<dbReference type="EMBL" id="CAVNYO010000406">
    <property type="protein sequence ID" value="CAK5276370.1"/>
    <property type="molecule type" value="Genomic_DNA"/>
</dbReference>
<feature type="region of interest" description="Disordered" evidence="1">
    <location>
        <begin position="344"/>
        <end position="372"/>
    </location>
</feature>
<feature type="region of interest" description="Disordered" evidence="1">
    <location>
        <begin position="309"/>
        <end position="329"/>
    </location>
</feature>